<evidence type="ECO:0000313" key="2">
    <source>
        <dbReference type="Proteomes" id="UP001497744"/>
    </source>
</evidence>
<sequence length="638" mass="70022">MQLRPLGSLKSHNTLKGIIEELADCLKAFIGYKSDGKITGSGIGGKPTGKNGGDDEKPWQNYETLKAKVSSGGSGYYYSYAPAVADWQKNVESLGSGDPQQKAKEKCAKIFLSCLPIVFSGLSYIYWRCSKTSGIGNWDSVKLTDGDFYKYMVGMDYHRVILSDQTGNQVVNTALQHFEEFNSAATSQKSYAEFYTAIYPWSKSGIDSSNHPLSTLYLGASAYFTYQHTKNTAQAKPPTTIREMLYFLSGLQFSPHYSDLQKHIDSVIPAGTGLPVADSSTSTQNNVIKREQMKGFLHASCLAAPATLGWLQGPGDFNDEPWLYHLFCNGLNLAYPSSGPSLFNTLGNYTYALQFQLHFLYLMCSGNATVCCWSDCRFGKNIRPQSSGSPVTSHICHAGCGSSHTSGSCKHDRQRCGQNSNQTSPLQAFLTDNLKEFSRGHPSGHSAHLATCSGRTCHVPMGFTAKDLRGDPRRSDRIYYTLYFFCGNSYSPLRQLCEKLGCLTKRTPRNLGDIFGFVWHLNSQLFKSGLSADEALKQFMTSIGLTNYPGTSQTTTADQFFQAINNKIAGLGPSTSFKTIETALSMAPAIPFLYQLFMGNDTESLPVALFNLKGTDHGNPYSGTHANLFGLYNPQCTG</sequence>
<accession>A0AAV4LNE8</accession>
<evidence type="ECO:0000313" key="1">
    <source>
        <dbReference type="EMBL" id="GIX61403.1"/>
    </source>
</evidence>
<organism evidence="1 2">
    <name type="scientific">Babesia caballi</name>
    <dbReference type="NCBI Taxonomy" id="5871"/>
    <lineage>
        <taxon>Eukaryota</taxon>
        <taxon>Sar</taxon>
        <taxon>Alveolata</taxon>
        <taxon>Apicomplexa</taxon>
        <taxon>Aconoidasida</taxon>
        <taxon>Piroplasmida</taxon>
        <taxon>Babesiidae</taxon>
        <taxon>Babesia</taxon>
    </lineage>
</organism>
<dbReference type="Proteomes" id="UP001497744">
    <property type="component" value="Unassembled WGS sequence"/>
</dbReference>
<dbReference type="RefSeq" id="XP_067713474.1">
    <property type="nucleotide sequence ID" value="XM_067857373.1"/>
</dbReference>
<comment type="caution">
    <text evidence="1">The sequence shown here is derived from an EMBL/GenBank/DDBJ whole genome shotgun (WGS) entry which is preliminary data.</text>
</comment>
<reference evidence="1 2" key="1">
    <citation type="submission" date="2021-06" db="EMBL/GenBank/DDBJ databases">
        <title>Genome sequence of Babesia caballi.</title>
        <authorList>
            <person name="Yamagishi J."/>
            <person name="Kidaka T."/>
            <person name="Ochi A."/>
        </authorList>
    </citation>
    <scope>NUCLEOTIDE SEQUENCE [LARGE SCALE GENOMIC DNA]</scope>
    <source>
        <strain evidence="1">USDA-D6B2</strain>
    </source>
</reference>
<dbReference type="AlphaFoldDB" id="A0AAV4LNE8"/>
<gene>
    <name evidence="1" type="ORF">BcabD6B2_08380</name>
</gene>
<keyword evidence="2" id="KW-1185">Reference proteome</keyword>
<dbReference type="Pfam" id="PF12785">
    <property type="entry name" value="VESA1_N"/>
    <property type="match status" value="1"/>
</dbReference>
<protein>
    <submittedName>
        <fullName evidence="1">Variant erythrocyte surface antigen-1 family protein</fullName>
    </submittedName>
</protein>
<name>A0AAV4LNE8_BABCB</name>
<dbReference type="EMBL" id="BPLF01000001">
    <property type="protein sequence ID" value="GIX61403.1"/>
    <property type="molecule type" value="Genomic_DNA"/>
</dbReference>
<dbReference type="GeneID" id="94192886"/>
<proteinExistence type="predicted"/>
<dbReference type="InterPro" id="IPR024751">
    <property type="entry name" value="VESA1"/>
</dbReference>